<evidence type="ECO:0000313" key="2">
    <source>
        <dbReference type="EMBL" id="ACD99535.1"/>
    </source>
</evidence>
<protein>
    <submittedName>
        <fullName evidence="2">IP21275p</fullName>
    </submittedName>
</protein>
<evidence type="ECO:0000256" key="1">
    <source>
        <dbReference type="SAM" id="MobiDB-lite"/>
    </source>
</evidence>
<dbReference type="AlphaFoldDB" id="B3DNI3"/>
<feature type="non-terminal residue" evidence="2">
    <location>
        <position position="56"/>
    </location>
</feature>
<feature type="compositionally biased region" description="Basic and acidic residues" evidence="1">
    <location>
        <begin position="25"/>
        <end position="38"/>
    </location>
</feature>
<gene>
    <name evidence="2" type="primary">CG7741-RA</name>
</gene>
<accession>B3DNI3</accession>
<feature type="region of interest" description="Disordered" evidence="1">
    <location>
        <begin position="17"/>
        <end position="56"/>
    </location>
</feature>
<sequence>MEDLLPSVHLLFLKSVGRTAQPPGRDPHPCSRVRDPRKVSKYLKNHFKKKKKKKKK</sequence>
<organism evidence="2">
    <name type="scientific">Drosophila melanogaster</name>
    <name type="common">Fruit fly</name>
    <dbReference type="NCBI Taxonomy" id="7227"/>
    <lineage>
        <taxon>Eukaryota</taxon>
        <taxon>Metazoa</taxon>
        <taxon>Ecdysozoa</taxon>
        <taxon>Arthropoda</taxon>
        <taxon>Hexapoda</taxon>
        <taxon>Insecta</taxon>
        <taxon>Pterygota</taxon>
        <taxon>Neoptera</taxon>
        <taxon>Endopterygota</taxon>
        <taxon>Diptera</taxon>
        <taxon>Brachycera</taxon>
        <taxon>Muscomorpha</taxon>
        <taxon>Ephydroidea</taxon>
        <taxon>Drosophilidae</taxon>
        <taxon>Drosophila</taxon>
        <taxon>Sophophora</taxon>
    </lineage>
</organism>
<feature type="compositionally biased region" description="Basic residues" evidence="1">
    <location>
        <begin position="39"/>
        <end position="56"/>
    </location>
</feature>
<reference evidence="2" key="1">
    <citation type="submission" date="2008-06" db="EMBL/GenBank/DDBJ databases">
        <authorList>
            <person name="Carlson J."/>
            <person name="Booth B."/>
            <person name="Frise E."/>
            <person name="Park S."/>
            <person name="Wan K."/>
            <person name="Yu C."/>
            <person name="Celniker S."/>
        </authorList>
    </citation>
    <scope>NUCLEOTIDE SEQUENCE</scope>
</reference>
<name>B3DNI3_DROME</name>
<proteinExistence type="evidence at transcript level"/>
<dbReference type="EMBL" id="BT032971">
    <property type="protein sequence ID" value="ACD99535.1"/>
    <property type="molecule type" value="mRNA"/>
</dbReference>